<dbReference type="SUPFAM" id="SSF141130">
    <property type="entry name" value="Acetamidase/Formamidase-like"/>
    <property type="match status" value="1"/>
</dbReference>
<sequence>MGKEGIRYATKIDVDADPESLPYLHNRWHPDIPSCGTIKNNETVKIECVDWTGGQIKNDDSANDIRDVDLTRVHYLSGPFDIETAEPGDVLVVDIQDVQPLEYQPWGFTGVFAKENGGGFLDEIYPKPAKAIWDFEGIYCSSRHIPGVRFAGLIHPGILGCAPSDEVLSKWNEREAQLISECSHMEKVVALPPEPKCAHAGSGDASIKEKVGKEGARTVPGRPEHGGNCDIKNLSRGSKVYLPVHVKGAKFSVGDLHFSQGDGEISFCGAIEMAGCITIKFSVMKDGIAQLGMKSPIYVPGPVEPQFGPGRYIYFEGFSVDENGKQYYLDTTVAYRQTSLRCIEYLKRFGYDDYQIYLLLSCAPVQGHIAGIVDVPNACTTMGLPVDIFDFDIMPHVKAERRDLGTCAYAS</sequence>
<dbReference type="OrthoDB" id="9975579at2759"/>
<dbReference type="Proteomes" id="UP000799441">
    <property type="component" value="Unassembled WGS sequence"/>
</dbReference>
<comment type="caution">
    <text evidence="1">The sequence shown here is derived from an EMBL/GenBank/DDBJ whole genome shotgun (WGS) entry which is preliminary data.</text>
</comment>
<dbReference type="InterPro" id="IPR004304">
    <property type="entry name" value="FmdA_AmdA"/>
</dbReference>
<organism evidence="1 2">
    <name type="scientific">Polychaeton citri CBS 116435</name>
    <dbReference type="NCBI Taxonomy" id="1314669"/>
    <lineage>
        <taxon>Eukaryota</taxon>
        <taxon>Fungi</taxon>
        <taxon>Dikarya</taxon>
        <taxon>Ascomycota</taxon>
        <taxon>Pezizomycotina</taxon>
        <taxon>Dothideomycetes</taxon>
        <taxon>Dothideomycetidae</taxon>
        <taxon>Capnodiales</taxon>
        <taxon>Capnodiaceae</taxon>
        <taxon>Polychaeton</taxon>
    </lineage>
</organism>
<dbReference type="AlphaFoldDB" id="A0A9P4Q9X8"/>
<dbReference type="PANTHER" id="PTHR31891:SF1">
    <property type="entry name" value="FORMAMIDASE C869.04-RELATED"/>
    <property type="match status" value="1"/>
</dbReference>
<dbReference type="PANTHER" id="PTHR31891">
    <property type="entry name" value="FORMAMIDASE C869.04-RELATED"/>
    <property type="match status" value="1"/>
</dbReference>
<dbReference type="GO" id="GO:0016811">
    <property type="term" value="F:hydrolase activity, acting on carbon-nitrogen (but not peptide) bonds, in linear amides"/>
    <property type="evidence" value="ECO:0007669"/>
    <property type="project" value="InterPro"/>
</dbReference>
<keyword evidence="2" id="KW-1185">Reference proteome</keyword>
<gene>
    <name evidence="1" type="ORF">K431DRAFT_222133</name>
</gene>
<proteinExistence type="predicted"/>
<dbReference type="Pfam" id="PF03069">
    <property type="entry name" value="FmdA_AmdA"/>
    <property type="match status" value="1"/>
</dbReference>
<dbReference type="EMBL" id="MU003783">
    <property type="protein sequence ID" value="KAF2722300.1"/>
    <property type="molecule type" value="Genomic_DNA"/>
</dbReference>
<evidence type="ECO:0000313" key="1">
    <source>
        <dbReference type="EMBL" id="KAF2722300.1"/>
    </source>
</evidence>
<evidence type="ECO:0000313" key="2">
    <source>
        <dbReference type="Proteomes" id="UP000799441"/>
    </source>
</evidence>
<reference evidence="1" key="1">
    <citation type="journal article" date="2020" name="Stud. Mycol.">
        <title>101 Dothideomycetes genomes: a test case for predicting lifestyles and emergence of pathogens.</title>
        <authorList>
            <person name="Haridas S."/>
            <person name="Albert R."/>
            <person name="Binder M."/>
            <person name="Bloem J."/>
            <person name="Labutti K."/>
            <person name="Salamov A."/>
            <person name="Andreopoulos B."/>
            <person name="Baker S."/>
            <person name="Barry K."/>
            <person name="Bills G."/>
            <person name="Bluhm B."/>
            <person name="Cannon C."/>
            <person name="Castanera R."/>
            <person name="Culley D."/>
            <person name="Daum C."/>
            <person name="Ezra D."/>
            <person name="Gonzalez J."/>
            <person name="Henrissat B."/>
            <person name="Kuo A."/>
            <person name="Liang C."/>
            <person name="Lipzen A."/>
            <person name="Lutzoni F."/>
            <person name="Magnuson J."/>
            <person name="Mondo S."/>
            <person name="Nolan M."/>
            <person name="Ohm R."/>
            <person name="Pangilinan J."/>
            <person name="Park H.-J."/>
            <person name="Ramirez L."/>
            <person name="Alfaro M."/>
            <person name="Sun H."/>
            <person name="Tritt A."/>
            <person name="Yoshinaga Y."/>
            <person name="Zwiers L.-H."/>
            <person name="Turgeon B."/>
            <person name="Goodwin S."/>
            <person name="Spatafora J."/>
            <person name="Crous P."/>
            <person name="Grigoriev I."/>
        </authorList>
    </citation>
    <scope>NUCLEOTIDE SEQUENCE</scope>
    <source>
        <strain evidence="1">CBS 116435</strain>
    </source>
</reference>
<dbReference type="Gene3D" id="2.60.120.580">
    <property type="entry name" value="Acetamidase/Formamidase-like domains"/>
    <property type="match status" value="1"/>
</dbReference>
<dbReference type="NCBIfam" id="NF045496">
    <property type="entry name" value="FormamaseFmdA"/>
    <property type="match status" value="1"/>
</dbReference>
<name>A0A9P4Q9X8_9PEZI</name>
<accession>A0A9P4Q9X8</accession>
<protein>
    <submittedName>
        <fullName evidence="1">Acetamidase/Formamidase</fullName>
    </submittedName>
</protein>
<dbReference type="InterPro" id="IPR054833">
    <property type="entry name" value="FormamaseFmdA"/>
</dbReference>